<evidence type="ECO:0000256" key="6">
    <source>
        <dbReference type="ARBA" id="ARBA00023316"/>
    </source>
</evidence>
<dbReference type="Pfam" id="PF00768">
    <property type="entry name" value="Peptidase_S11"/>
    <property type="match status" value="1"/>
</dbReference>
<organism evidence="9 10">
    <name type="scientific">Sedimentibacter acidaminivorans</name>
    <dbReference type="NCBI Taxonomy" id="913099"/>
    <lineage>
        <taxon>Bacteria</taxon>
        <taxon>Bacillati</taxon>
        <taxon>Bacillota</taxon>
        <taxon>Tissierellia</taxon>
        <taxon>Sedimentibacter</taxon>
    </lineage>
</organism>
<evidence type="ECO:0000256" key="3">
    <source>
        <dbReference type="ARBA" id="ARBA00022801"/>
    </source>
</evidence>
<evidence type="ECO:0000256" key="5">
    <source>
        <dbReference type="ARBA" id="ARBA00022984"/>
    </source>
</evidence>
<keyword evidence="9" id="KW-0645">Protease</keyword>
<dbReference type="GO" id="GO:0004180">
    <property type="term" value="F:carboxypeptidase activity"/>
    <property type="evidence" value="ECO:0007669"/>
    <property type="project" value="UniProtKB-KW"/>
</dbReference>
<evidence type="ECO:0000256" key="4">
    <source>
        <dbReference type="ARBA" id="ARBA00022960"/>
    </source>
</evidence>
<dbReference type="InterPro" id="IPR012338">
    <property type="entry name" value="Beta-lactam/transpept-like"/>
</dbReference>
<dbReference type="PANTHER" id="PTHR21581:SF33">
    <property type="entry name" value="D-ALANYL-D-ALANINE CARBOXYPEPTIDASE DACB"/>
    <property type="match status" value="1"/>
</dbReference>
<sequence length="347" mass="39171">MKQKIFKILIITLLLNIINIEFTFAQAIPQIWAESYIAIDANSGRIIGSKNSNQKLPMASTTKIMTSILAIDKIKDLDNEVEIPESCTNIEGSSLYLKPKQRVKILDLLYGTMLRSGNDAALALANIAGKNDSDKFITMMNDKAKDLGAFNTNFVNPNGLHDNNHYTTAYDLALISKYAMKNNLFREIVSAKNYKADSLNNVLYNKNKVVFQYEYGSGIKIGYTKAAGRCLVASAKKDEVEIIVVVLNDNNWFDDSYKLFDWAFENYNSYNIIEKGQYICDSDNGDHIFAENSFSYLLTNEEKDKIRFETNITVPHILNGMDTISYGVYNIYFGDNIIFTGNLIGNK</sequence>
<accession>A0ABS4GCI7</accession>
<gene>
    <name evidence="9" type="ORF">J2Z76_001264</name>
</gene>
<evidence type="ECO:0000256" key="2">
    <source>
        <dbReference type="ARBA" id="ARBA00022729"/>
    </source>
</evidence>
<feature type="domain" description="Peptidase S11 D-alanyl-D-alanine carboxypeptidase A N-terminal" evidence="8">
    <location>
        <begin position="25"/>
        <end position="250"/>
    </location>
</feature>
<name>A0ABS4GCI7_9FIRM</name>
<protein>
    <submittedName>
        <fullName evidence="9">D-alanyl-D-alanine carboxypeptidase</fullName>
    </submittedName>
</protein>
<keyword evidence="9" id="KW-0121">Carboxypeptidase</keyword>
<keyword evidence="5" id="KW-0573">Peptidoglycan synthesis</keyword>
<reference evidence="9 10" key="1">
    <citation type="submission" date="2021-03" db="EMBL/GenBank/DDBJ databases">
        <title>Genomic Encyclopedia of Type Strains, Phase IV (KMG-IV): sequencing the most valuable type-strain genomes for metagenomic binning, comparative biology and taxonomic classification.</title>
        <authorList>
            <person name="Goeker M."/>
        </authorList>
    </citation>
    <scope>NUCLEOTIDE SEQUENCE [LARGE SCALE GENOMIC DNA]</scope>
    <source>
        <strain evidence="9 10">DSM 24004</strain>
    </source>
</reference>
<evidence type="ECO:0000313" key="9">
    <source>
        <dbReference type="EMBL" id="MBP1925405.1"/>
    </source>
</evidence>
<keyword evidence="3" id="KW-0378">Hydrolase</keyword>
<dbReference type="InterPro" id="IPR018044">
    <property type="entry name" value="Peptidase_S11"/>
</dbReference>
<keyword evidence="6" id="KW-0961">Cell wall biogenesis/degradation</keyword>
<comment type="similarity">
    <text evidence="1 7">Belongs to the peptidase S11 family.</text>
</comment>
<keyword evidence="2" id="KW-0732">Signal</keyword>
<dbReference type="RefSeq" id="WP_342455020.1">
    <property type="nucleotide sequence ID" value="NZ_JAGGKS010000003.1"/>
</dbReference>
<proteinExistence type="inferred from homology"/>
<dbReference type="Gene3D" id="3.40.710.10">
    <property type="entry name" value="DD-peptidase/beta-lactamase superfamily"/>
    <property type="match status" value="1"/>
</dbReference>
<evidence type="ECO:0000256" key="1">
    <source>
        <dbReference type="ARBA" id="ARBA00007164"/>
    </source>
</evidence>
<dbReference type="InterPro" id="IPR001967">
    <property type="entry name" value="Peptidase_S11_N"/>
</dbReference>
<evidence type="ECO:0000313" key="10">
    <source>
        <dbReference type="Proteomes" id="UP001519342"/>
    </source>
</evidence>
<comment type="caution">
    <text evidence="9">The sequence shown here is derived from an EMBL/GenBank/DDBJ whole genome shotgun (WGS) entry which is preliminary data.</text>
</comment>
<evidence type="ECO:0000256" key="7">
    <source>
        <dbReference type="RuleBase" id="RU004016"/>
    </source>
</evidence>
<dbReference type="PRINTS" id="PR00725">
    <property type="entry name" value="DADACBPTASE1"/>
</dbReference>
<dbReference type="PANTHER" id="PTHR21581">
    <property type="entry name" value="D-ALANYL-D-ALANINE CARBOXYPEPTIDASE"/>
    <property type="match status" value="1"/>
</dbReference>
<dbReference type="Proteomes" id="UP001519342">
    <property type="component" value="Unassembled WGS sequence"/>
</dbReference>
<dbReference type="SUPFAM" id="SSF56601">
    <property type="entry name" value="beta-lactamase/transpeptidase-like"/>
    <property type="match status" value="1"/>
</dbReference>
<evidence type="ECO:0000259" key="8">
    <source>
        <dbReference type="Pfam" id="PF00768"/>
    </source>
</evidence>
<dbReference type="EMBL" id="JAGGKS010000003">
    <property type="protein sequence ID" value="MBP1925405.1"/>
    <property type="molecule type" value="Genomic_DNA"/>
</dbReference>
<keyword evidence="10" id="KW-1185">Reference proteome</keyword>
<keyword evidence="4" id="KW-0133">Cell shape</keyword>